<proteinExistence type="predicted"/>
<accession>A0AB39JEY1</accession>
<evidence type="ECO:0000313" key="2">
    <source>
        <dbReference type="EMBL" id="XDO02236.1"/>
    </source>
</evidence>
<feature type="transmembrane region" description="Helical" evidence="1">
    <location>
        <begin position="124"/>
        <end position="140"/>
    </location>
</feature>
<sequence>MSSNRNSQPTPPGINHQFYRPLSTNVLEILILILPYILIGFFILLSIFNSNSKAFSYIIGLICTLYVVKLFSKIIGNSMNSSSEKCNIFGPDFTKSAIPFGPITYMYTIVYLLLPMIFFKQFNIAIIIFLSLMMVADCVFKYSLNCISPTNFISIMIITFLFSYIYTVFIVTYMKKNVYYGEYISNKVACAMPSKQKFKCTVTKNGEIL</sequence>
<feature type="transmembrane region" description="Helical" evidence="1">
    <location>
        <begin position="54"/>
        <end position="76"/>
    </location>
</feature>
<organism evidence="2">
    <name type="scientific">Florenciella sp. virus SA2</name>
    <dbReference type="NCBI Taxonomy" id="3240092"/>
    <lineage>
        <taxon>Viruses</taxon>
    </lineage>
</organism>
<gene>
    <name evidence="2" type="ORF">FloV-SA2_00418</name>
</gene>
<feature type="transmembrane region" description="Helical" evidence="1">
    <location>
        <begin position="26"/>
        <end position="48"/>
    </location>
</feature>
<feature type="transmembrane region" description="Helical" evidence="1">
    <location>
        <begin position="97"/>
        <end position="118"/>
    </location>
</feature>
<evidence type="ECO:0000256" key="1">
    <source>
        <dbReference type="SAM" id="Phobius"/>
    </source>
</evidence>
<keyword evidence="1" id="KW-1133">Transmembrane helix</keyword>
<dbReference type="EMBL" id="PP542043">
    <property type="protein sequence ID" value="XDO02236.1"/>
    <property type="molecule type" value="Genomic_DNA"/>
</dbReference>
<feature type="transmembrane region" description="Helical" evidence="1">
    <location>
        <begin position="152"/>
        <end position="174"/>
    </location>
</feature>
<keyword evidence="1" id="KW-0472">Membrane</keyword>
<keyword evidence="1" id="KW-0812">Transmembrane</keyword>
<protein>
    <submittedName>
        <fullName evidence="2">Uncharacterized protein</fullName>
    </submittedName>
</protein>
<name>A0AB39JEY1_9VIRU</name>
<reference evidence="2" key="1">
    <citation type="submission" date="2024-03" db="EMBL/GenBank/DDBJ databases">
        <title>Eukaryotic viruses encode the ribosomal protein eL40.</title>
        <authorList>
            <person name="Thomy J."/>
            <person name="Schvarcz C.R."/>
            <person name="McBeain K.A."/>
            <person name="Edwards K.F."/>
            <person name="Steward G.F."/>
        </authorList>
    </citation>
    <scope>NUCLEOTIDE SEQUENCE</scope>
    <source>
        <strain evidence="2">FloV-SA2</strain>
    </source>
</reference>